<feature type="transmembrane region" description="Helical" evidence="2">
    <location>
        <begin position="289"/>
        <end position="312"/>
    </location>
</feature>
<organism evidence="3 4">
    <name type="scientific">Natrarchaeobaculum aegyptiacum</name>
    <dbReference type="NCBI Taxonomy" id="745377"/>
    <lineage>
        <taxon>Archaea</taxon>
        <taxon>Methanobacteriati</taxon>
        <taxon>Methanobacteriota</taxon>
        <taxon>Stenosarchaea group</taxon>
        <taxon>Halobacteria</taxon>
        <taxon>Halobacteriales</taxon>
        <taxon>Natrialbaceae</taxon>
        <taxon>Natrarchaeobaculum</taxon>
    </lineage>
</organism>
<dbReference type="EMBL" id="CP019893">
    <property type="protein sequence ID" value="ARS89439.1"/>
    <property type="molecule type" value="Genomic_DNA"/>
</dbReference>
<feature type="transmembrane region" description="Helical" evidence="2">
    <location>
        <begin position="206"/>
        <end position="225"/>
    </location>
</feature>
<feature type="transmembrane region" description="Helical" evidence="2">
    <location>
        <begin position="127"/>
        <end position="152"/>
    </location>
</feature>
<evidence type="ECO:0000256" key="1">
    <source>
        <dbReference type="SAM" id="MobiDB-lite"/>
    </source>
</evidence>
<accession>A0A2Z2HQW5</accession>
<dbReference type="AlphaFoldDB" id="A0A2Z2HQW5"/>
<dbReference type="KEGG" id="naj:B1756_06565"/>
<keyword evidence="2" id="KW-0472">Membrane</keyword>
<dbReference type="Pfam" id="PF12679">
    <property type="entry name" value="ABC2_membrane_2"/>
    <property type="match status" value="1"/>
</dbReference>
<sequence length="736" mass="77299">MATARRISAAQGGASRRRRIHDRTELVTVDTTVSNRANQERTSEPIRIAPCLESAIAGDPVARGTLESGIFESDGRRLEWDGFHRAKHPCSRHERPTRAGGPVVTGARTQFRLAWNTLRVVASTPQLLLYPTVLTALALTTPVVVFALIIFFPPIMPIVLVAYLVGMPFLFAFLMVAYCYELNERFDGRRPPLAAGIGVAAARLRLVAIAALAFGPAGFFVYYASALVRFVPGLERVVAVGIEVVSMFAYPAVACADEDDSIGETFESLREAVEREFGTATIAAVGFRFFGATLVLGGFVTAAALVALWWYAGANALVGSVGLAVLPLLALAVLGGSVTTAIFVTFTASGVVKTALYRYATDDELPATLGVGISGLVRGHDQDGTAEPDPAGRLSWLQLGVRQARAGLSSASLWILAVFAAGITGIAAFLASRLYASALETGLEAVEATEVSLDEVATADELEALELVLGTDPTLTDVSATLEALQASGDVLAVTVLSTLILALGPVVGLAVTVPSILRRRSDGSFDRLLEAGYRPHDVVLGAFLGRLAAASIVVVLPALAIALAVWHQQAPVGLSYVAASLFAVACVGIFVAFGVLVGSVARGWKSAVVGSVGVWLVPFALAGNPLGTTSADRETILEAALAAPWDGLPTIVTRLNLYNVIADGMHMVTISSVLEPVPRISRVALGEVVTGDAPPQAAAADLPLTLHQFAVYPIVALWIVVPLLAAVVWFDPNLE</sequence>
<protein>
    <submittedName>
        <fullName evidence="3">Uncharacterized protein</fullName>
    </submittedName>
</protein>
<feature type="transmembrane region" description="Helical" evidence="2">
    <location>
        <begin position="324"/>
        <end position="348"/>
    </location>
</feature>
<name>A0A2Z2HQW5_9EURY</name>
<dbReference type="GO" id="GO:0005886">
    <property type="term" value="C:plasma membrane"/>
    <property type="evidence" value="ECO:0007669"/>
    <property type="project" value="UniProtKB-SubCell"/>
</dbReference>
<reference evidence="4" key="1">
    <citation type="submission" date="2017-02" db="EMBL/GenBank/DDBJ databases">
        <title>Natronthermophilus aegyptiacus gen. nov.,sp. nov., an aerobic, extremely halophilic alkalithermophilic archaeon isolated from the athalassohaline Wadi An Natrun, Egypt.</title>
        <authorList>
            <person name="Zhao B."/>
        </authorList>
    </citation>
    <scope>NUCLEOTIDE SEQUENCE [LARGE SCALE GENOMIC DNA]</scope>
    <source>
        <strain evidence="4">JW/NM-HA 15</strain>
    </source>
</reference>
<gene>
    <name evidence="3" type="ORF">B1756_06565</name>
</gene>
<feature type="transmembrane region" description="Helical" evidence="2">
    <location>
        <begin position="539"/>
        <end position="568"/>
    </location>
</feature>
<feature type="transmembrane region" description="Helical" evidence="2">
    <location>
        <begin position="158"/>
        <end position="180"/>
    </location>
</feature>
<feature type="compositionally biased region" description="Low complexity" evidence="1">
    <location>
        <begin position="1"/>
        <end position="14"/>
    </location>
</feature>
<keyword evidence="2" id="KW-0812">Transmembrane</keyword>
<feature type="transmembrane region" description="Helical" evidence="2">
    <location>
        <begin position="491"/>
        <end position="518"/>
    </location>
</feature>
<feature type="transmembrane region" description="Helical" evidence="2">
    <location>
        <begin position="710"/>
        <end position="731"/>
    </location>
</feature>
<proteinExistence type="predicted"/>
<evidence type="ECO:0000256" key="2">
    <source>
        <dbReference type="SAM" id="Phobius"/>
    </source>
</evidence>
<evidence type="ECO:0000313" key="3">
    <source>
        <dbReference type="EMBL" id="ARS89439.1"/>
    </source>
</evidence>
<keyword evidence="4" id="KW-1185">Reference proteome</keyword>
<dbReference type="Proteomes" id="UP000250088">
    <property type="component" value="Chromosome"/>
</dbReference>
<evidence type="ECO:0000313" key="4">
    <source>
        <dbReference type="Proteomes" id="UP000250088"/>
    </source>
</evidence>
<feature type="transmembrane region" description="Helical" evidence="2">
    <location>
        <begin position="574"/>
        <end position="598"/>
    </location>
</feature>
<feature type="region of interest" description="Disordered" evidence="1">
    <location>
        <begin position="1"/>
        <end position="20"/>
    </location>
</feature>
<keyword evidence="2" id="KW-1133">Transmembrane helix</keyword>
<feature type="transmembrane region" description="Helical" evidence="2">
    <location>
        <begin position="411"/>
        <end position="431"/>
    </location>
</feature>
<dbReference type="GO" id="GO:0140359">
    <property type="term" value="F:ABC-type transporter activity"/>
    <property type="evidence" value="ECO:0007669"/>
    <property type="project" value="InterPro"/>
</dbReference>